<name>A0ABZ1B0A5_9ACTN</name>
<feature type="region of interest" description="Disordered" evidence="2">
    <location>
        <begin position="137"/>
        <end position="156"/>
    </location>
</feature>
<dbReference type="Proteomes" id="UP001324287">
    <property type="component" value="Chromosome"/>
</dbReference>
<dbReference type="RefSeq" id="WP_324275533.1">
    <property type="nucleotide sequence ID" value="NZ_CP141261.1"/>
</dbReference>
<reference evidence="4 5" key="1">
    <citation type="submission" date="2023-12" db="EMBL/GenBank/DDBJ databases">
        <title>Blastococcus brunescens sp. nov., an actonobacterium isolated from sandstone collected in sahara desert.</title>
        <authorList>
            <person name="Gtari M."/>
            <person name="Ghodhbane F."/>
        </authorList>
    </citation>
    <scope>NUCLEOTIDE SEQUENCE [LARGE SCALE GENOMIC DNA]</scope>
    <source>
        <strain evidence="4 5">BMG 8361</strain>
    </source>
</reference>
<dbReference type="InterPro" id="IPR000362">
    <property type="entry name" value="Fumarate_lyase_fam"/>
</dbReference>
<evidence type="ECO:0000259" key="3">
    <source>
        <dbReference type="Pfam" id="PF00206"/>
    </source>
</evidence>
<dbReference type="Pfam" id="PF00206">
    <property type="entry name" value="Lyase_1"/>
    <property type="match status" value="1"/>
</dbReference>
<dbReference type="PRINTS" id="PR00149">
    <property type="entry name" value="FUMRATELYASE"/>
</dbReference>
<dbReference type="InterPro" id="IPR022761">
    <property type="entry name" value="Fumarate_lyase_N"/>
</dbReference>
<accession>A0ABZ1B0A5</accession>
<feature type="domain" description="Fumarate lyase N-terminal" evidence="3">
    <location>
        <begin position="24"/>
        <end position="91"/>
    </location>
</feature>
<organism evidence="4 5">
    <name type="scientific">Blastococcus brunescens</name>
    <dbReference type="NCBI Taxonomy" id="1564165"/>
    <lineage>
        <taxon>Bacteria</taxon>
        <taxon>Bacillati</taxon>
        <taxon>Actinomycetota</taxon>
        <taxon>Actinomycetes</taxon>
        <taxon>Geodermatophilales</taxon>
        <taxon>Geodermatophilaceae</taxon>
        <taxon>Blastococcus</taxon>
    </lineage>
</organism>
<protein>
    <submittedName>
        <fullName evidence="4">Lyase family protein</fullName>
    </submittedName>
</protein>
<evidence type="ECO:0000313" key="4">
    <source>
        <dbReference type="EMBL" id="WRL64205.1"/>
    </source>
</evidence>
<keyword evidence="1 4" id="KW-0456">Lyase</keyword>
<dbReference type="EMBL" id="CP141261">
    <property type="protein sequence ID" value="WRL64205.1"/>
    <property type="molecule type" value="Genomic_DNA"/>
</dbReference>
<gene>
    <name evidence="4" type="ORF">U6N30_32405</name>
</gene>
<dbReference type="PANTHER" id="PTHR43172:SF1">
    <property type="entry name" value="ADENYLOSUCCINATE LYASE"/>
    <property type="match status" value="1"/>
</dbReference>
<dbReference type="InterPro" id="IPR020557">
    <property type="entry name" value="Fumarate_lyase_CS"/>
</dbReference>
<dbReference type="GO" id="GO:0016829">
    <property type="term" value="F:lyase activity"/>
    <property type="evidence" value="ECO:0007669"/>
    <property type="project" value="UniProtKB-KW"/>
</dbReference>
<sequence length="156" mass="16916">MGLEVQARALGDLGLEVPEICWHSSRDRVAEMAGWLAMAGTTLGRIGREVYQLQKTEFGELEEPFAEGKVGSSTMPQKRNPSISESIAAKATILKAQAQLGYDVMMQEHERDKALWATEWEFLPEMFMLMGASPPTAGRCSTGSSSTATGCARTSA</sequence>
<dbReference type="PROSITE" id="PS00163">
    <property type="entry name" value="FUMARATE_LYASES"/>
    <property type="match status" value="1"/>
</dbReference>
<dbReference type="PANTHER" id="PTHR43172">
    <property type="entry name" value="ADENYLOSUCCINATE LYASE"/>
    <property type="match status" value="1"/>
</dbReference>
<dbReference type="SUPFAM" id="SSF48557">
    <property type="entry name" value="L-aspartase-like"/>
    <property type="match status" value="1"/>
</dbReference>
<proteinExistence type="predicted"/>
<keyword evidence="5" id="KW-1185">Reference proteome</keyword>
<evidence type="ECO:0000313" key="5">
    <source>
        <dbReference type="Proteomes" id="UP001324287"/>
    </source>
</evidence>
<dbReference type="InterPro" id="IPR008948">
    <property type="entry name" value="L-Aspartase-like"/>
</dbReference>
<dbReference type="Gene3D" id="1.20.200.10">
    <property type="entry name" value="Fumarase/aspartase (Central domain)"/>
    <property type="match status" value="1"/>
</dbReference>
<evidence type="ECO:0000256" key="2">
    <source>
        <dbReference type="SAM" id="MobiDB-lite"/>
    </source>
</evidence>
<evidence type="ECO:0000256" key="1">
    <source>
        <dbReference type="ARBA" id="ARBA00023239"/>
    </source>
</evidence>
<dbReference type="PRINTS" id="PR00145">
    <property type="entry name" value="ARGSUCLYASE"/>
</dbReference>